<dbReference type="Gene3D" id="2.30.110.10">
    <property type="entry name" value="Electron Transport, Fmn-binding Protein, Chain A"/>
    <property type="match status" value="1"/>
</dbReference>
<sequence>MYIPTAFREETLGPLHEMIQATGLAIVASATAQGVVSTPLPLVLVPEEGPYGTLYGHMARANPHWRETLLGDGTALFLGPSAYISPSWYPSKQEHHRVAPTWNYVAVEARGPLEFFDEAGRLRQLLSRLTARHEAGLPRPWAVEDAPEDYLAEMLKGIVGLRLPIAHLDGKWKMSQNRTPPDRAGAAAGLQAQGTPAAAAVASLIPE</sequence>
<dbReference type="EMBL" id="MLJW01000024">
    <property type="protein sequence ID" value="OIR10056.1"/>
    <property type="molecule type" value="Genomic_DNA"/>
</dbReference>
<name>A0A1J5T1D6_9ZZZZ</name>
<dbReference type="GO" id="GO:0008233">
    <property type="term" value="F:peptidase activity"/>
    <property type="evidence" value="ECO:0007669"/>
    <property type="project" value="UniProtKB-KW"/>
</dbReference>
<comment type="caution">
    <text evidence="1">The sequence shown here is derived from an EMBL/GenBank/DDBJ whole genome shotgun (WGS) entry which is preliminary data.</text>
</comment>
<dbReference type="AlphaFoldDB" id="A0A1J5T1D6"/>
<proteinExistence type="predicted"/>
<dbReference type="InterPro" id="IPR012349">
    <property type="entry name" value="Split_barrel_FMN-bd"/>
</dbReference>
<dbReference type="InterPro" id="IPR007396">
    <property type="entry name" value="TR_PAI2-type"/>
</dbReference>
<dbReference type="SUPFAM" id="SSF50475">
    <property type="entry name" value="FMN-binding split barrel"/>
    <property type="match status" value="1"/>
</dbReference>
<organism evidence="1">
    <name type="scientific">mine drainage metagenome</name>
    <dbReference type="NCBI Taxonomy" id="410659"/>
    <lineage>
        <taxon>unclassified sequences</taxon>
        <taxon>metagenomes</taxon>
        <taxon>ecological metagenomes</taxon>
    </lineage>
</organism>
<gene>
    <name evidence="1" type="primary">paiB_2</name>
    <name evidence="1" type="ORF">GALL_79830</name>
</gene>
<reference evidence="1" key="1">
    <citation type="submission" date="2016-10" db="EMBL/GenBank/DDBJ databases">
        <title>Sequence of Gallionella enrichment culture.</title>
        <authorList>
            <person name="Poehlein A."/>
            <person name="Muehling M."/>
            <person name="Daniel R."/>
        </authorList>
    </citation>
    <scope>NUCLEOTIDE SEQUENCE</scope>
</reference>
<dbReference type="PANTHER" id="PTHR35802:SF1">
    <property type="entry name" value="PROTEASE SYNTHASE AND SPORULATION PROTEIN PAI 2"/>
    <property type="match status" value="1"/>
</dbReference>
<dbReference type="PIRSF" id="PIRSF010372">
    <property type="entry name" value="PaiB"/>
    <property type="match status" value="1"/>
</dbReference>
<protein>
    <submittedName>
        <fullName evidence="1">Protease synthase and sporulation protein PAI 2</fullName>
    </submittedName>
</protein>
<keyword evidence="1" id="KW-0378">Hydrolase</keyword>
<accession>A0A1J5T1D6</accession>
<dbReference type="PANTHER" id="PTHR35802">
    <property type="entry name" value="PROTEASE SYNTHASE AND SPORULATION PROTEIN PAI 2"/>
    <property type="match status" value="1"/>
</dbReference>
<keyword evidence="1" id="KW-0645">Protease</keyword>
<dbReference type="GO" id="GO:0006508">
    <property type="term" value="P:proteolysis"/>
    <property type="evidence" value="ECO:0007669"/>
    <property type="project" value="UniProtKB-KW"/>
</dbReference>
<evidence type="ECO:0000313" key="1">
    <source>
        <dbReference type="EMBL" id="OIR10056.1"/>
    </source>
</evidence>
<dbReference type="Pfam" id="PF04299">
    <property type="entry name" value="FMN_bind_2"/>
    <property type="match status" value="1"/>
</dbReference>